<dbReference type="RefSeq" id="WP_076385373.1">
    <property type="nucleotide sequence ID" value="NZ_FTOI01000002.1"/>
</dbReference>
<dbReference type="AlphaFoldDB" id="A0A1N7JSD5"/>
<dbReference type="InterPro" id="IPR041657">
    <property type="entry name" value="HTH_17"/>
</dbReference>
<dbReference type="Proteomes" id="UP000185839">
    <property type="component" value="Unassembled WGS sequence"/>
</dbReference>
<proteinExistence type="predicted"/>
<dbReference type="OrthoDB" id="1003442at2"/>
<protein>
    <submittedName>
        <fullName evidence="2">DNA binding domain-containing protein, excisionase family</fullName>
    </submittedName>
</protein>
<dbReference type="EMBL" id="FTOI01000002">
    <property type="protein sequence ID" value="SIS52181.1"/>
    <property type="molecule type" value="Genomic_DNA"/>
</dbReference>
<name>A0A1N7JSD5_9FLAO</name>
<dbReference type="InterPro" id="IPR010093">
    <property type="entry name" value="SinI_DNA-bd"/>
</dbReference>
<evidence type="ECO:0000313" key="2">
    <source>
        <dbReference type="EMBL" id="SIS52181.1"/>
    </source>
</evidence>
<sequence length="189" mass="21517">MGFSNLRIPKLCEFCEKPFEAKTVTTRFCSKLCSEKSIKRQKRLVQEVEAKQVLLEKSINKIAEIQTRPYISVGEAAILFGMSKDTIYRLIKSNRISAHNFGERLTRVCKSDLESMFTVVKIAPEKEKIEEKQVFEIGTCYTISEISAKYHADPGTVNSVIKRNKIPTKKVGSFVYAPKNLIDKIFDGK</sequence>
<dbReference type="STRING" id="713588.SAMN05421789_102295"/>
<evidence type="ECO:0000313" key="3">
    <source>
        <dbReference type="Proteomes" id="UP000185839"/>
    </source>
</evidence>
<accession>A0A1N7JSD5</accession>
<gene>
    <name evidence="2" type="ORF">SAMN05421789_102295</name>
</gene>
<organism evidence="2 3">
    <name type="scientific">Kaistella chaponensis</name>
    <dbReference type="NCBI Taxonomy" id="713588"/>
    <lineage>
        <taxon>Bacteria</taxon>
        <taxon>Pseudomonadati</taxon>
        <taxon>Bacteroidota</taxon>
        <taxon>Flavobacteriia</taxon>
        <taxon>Flavobacteriales</taxon>
        <taxon>Weeksellaceae</taxon>
        <taxon>Chryseobacterium group</taxon>
        <taxon>Kaistella</taxon>
    </lineage>
</organism>
<dbReference type="GO" id="GO:0003677">
    <property type="term" value="F:DNA binding"/>
    <property type="evidence" value="ECO:0007669"/>
    <property type="project" value="InterPro"/>
</dbReference>
<evidence type="ECO:0000259" key="1">
    <source>
        <dbReference type="Pfam" id="PF12728"/>
    </source>
</evidence>
<dbReference type="NCBIfam" id="TIGR01764">
    <property type="entry name" value="excise"/>
    <property type="match status" value="1"/>
</dbReference>
<reference evidence="3" key="1">
    <citation type="submission" date="2017-01" db="EMBL/GenBank/DDBJ databases">
        <authorList>
            <person name="Varghese N."/>
            <person name="Submissions S."/>
        </authorList>
    </citation>
    <scope>NUCLEOTIDE SEQUENCE [LARGE SCALE GENOMIC DNA]</scope>
    <source>
        <strain evidence="3">DSM 23145</strain>
    </source>
</reference>
<dbReference type="Pfam" id="PF12728">
    <property type="entry name" value="HTH_17"/>
    <property type="match status" value="1"/>
</dbReference>
<keyword evidence="3" id="KW-1185">Reference proteome</keyword>
<feature type="domain" description="Helix-turn-helix" evidence="1">
    <location>
        <begin position="70"/>
        <end position="116"/>
    </location>
</feature>